<keyword evidence="8 10" id="KW-1133">Transmembrane helix</keyword>
<dbReference type="InterPro" id="IPR005503">
    <property type="entry name" value="FliL"/>
</dbReference>
<evidence type="ECO:0000256" key="8">
    <source>
        <dbReference type="ARBA" id="ARBA00022989"/>
    </source>
</evidence>
<reference evidence="11" key="1">
    <citation type="journal article" date="2014" name="Gene">
        <title>Genome-guided analysis of transformation efficiency and carbon dioxide assimilation by Moorella thermoacetica Y72.</title>
        <authorList>
            <person name="Tsukahara K."/>
            <person name="Kita A."/>
            <person name="Nakashimada Y."/>
            <person name="Hoshino T."/>
            <person name="Murakami K."/>
        </authorList>
    </citation>
    <scope>NUCLEOTIDE SEQUENCE [LARGE SCALE GENOMIC DNA]</scope>
    <source>
        <strain evidence="11">Y72</strain>
    </source>
</reference>
<comment type="function">
    <text evidence="1 10">Controls the rotational direction of flagella during chemotaxis.</text>
</comment>
<dbReference type="RefSeq" id="WP_025774215.1">
    <property type="nucleotide sequence ID" value="NZ_DF238840.1"/>
</dbReference>
<dbReference type="AlphaFoldDB" id="A0A0S6UGH8"/>
<keyword evidence="11" id="KW-0282">Flagellum</keyword>
<dbReference type="GO" id="GO:0071978">
    <property type="term" value="P:bacterial-type flagellum-dependent swarming motility"/>
    <property type="evidence" value="ECO:0007669"/>
    <property type="project" value="TreeGrafter"/>
</dbReference>
<dbReference type="Proteomes" id="UP000063718">
    <property type="component" value="Unassembled WGS sequence"/>
</dbReference>
<dbReference type="Pfam" id="PF03748">
    <property type="entry name" value="FliL"/>
    <property type="match status" value="1"/>
</dbReference>
<dbReference type="PANTHER" id="PTHR35091:SF2">
    <property type="entry name" value="FLAGELLAR PROTEIN FLIL"/>
    <property type="match status" value="1"/>
</dbReference>
<keyword evidence="9 10" id="KW-0472">Membrane</keyword>
<proteinExistence type="inferred from homology"/>
<dbReference type="GO" id="GO:0009425">
    <property type="term" value="C:bacterial-type flagellum basal body"/>
    <property type="evidence" value="ECO:0007669"/>
    <property type="project" value="InterPro"/>
</dbReference>
<evidence type="ECO:0000256" key="2">
    <source>
        <dbReference type="ARBA" id="ARBA00004162"/>
    </source>
</evidence>
<keyword evidence="11" id="KW-0969">Cilium</keyword>
<sequence length="159" mass="17776">MPPKEAAEKTTEKRETRGRSLVTVLLLLVVLLLSGGYVYYFFFGGNSRGLAAAPTGNNSEPAALQKLSLDSIVVNLADPGLHRYLRAKITMEYSDPKLATELNDKLYRVRDTIISVLRSKKTDDLQNEEALKRELLTAINSQLTAGQVRALYFEEFIIQ</sequence>
<keyword evidence="5 10" id="KW-0145">Chemotaxis</keyword>
<feature type="transmembrane region" description="Helical" evidence="10">
    <location>
        <begin position="21"/>
        <end position="42"/>
    </location>
</feature>
<keyword evidence="11" id="KW-0966">Cell projection</keyword>
<evidence type="ECO:0000313" key="11">
    <source>
        <dbReference type="EMBL" id="GAF26496.1"/>
    </source>
</evidence>
<keyword evidence="6 10" id="KW-0812">Transmembrane</keyword>
<evidence type="ECO:0000256" key="10">
    <source>
        <dbReference type="RuleBase" id="RU364125"/>
    </source>
</evidence>
<keyword evidence="4 10" id="KW-1003">Cell membrane</keyword>
<accession>A0A0S6UGH8</accession>
<evidence type="ECO:0000256" key="1">
    <source>
        <dbReference type="ARBA" id="ARBA00002254"/>
    </source>
</evidence>
<dbReference type="EMBL" id="DF238840">
    <property type="protein sequence ID" value="GAF26496.1"/>
    <property type="molecule type" value="Genomic_DNA"/>
</dbReference>
<protein>
    <recommendedName>
        <fullName evidence="10">Flagellar protein FliL</fullName>
    </recommendedName>
</protein>
<evidence type="ECO:0000256" key="6">
    <source>
        <dbReference type="ARBA" id="ARBA00022692"/>
    </source>
</evidence>
<dbReference type="GO" id="GO:0005886">
    <property type="term" value="C:plasma membrane"/>
    <property type="evidence" value="ECO:0007669"/>
    <property type="project" value="UniProtKB-SubCell"/>
</dbReference>
<evidence type="ECO:0000256" key="5">
    <source>
        <dbReference type="ARBA" id="ARBA00022500"/>
    </source>
</evidence>
<evidence type="ECO:0000256" key="9">
    <source>
        <dbReference type="ARBA" id="ARBA00023136"/>
    </source>
</evidence>
<gene>
    <name evidence="11" type="ORF">MTY_1836</name>
</gene>
<comment type="similarity">
    <text evidence="3 10">Belongs to the FliL family.</text>
</comment>
<comment type="subcellular location">
    <subcellularLocation>
        <location evidence="2">Cell membrane</location>
        <topology evidence="2">Single-pass membrane protein</topology>
    </subcellularLocation>
</comment>
<name>A0A0S6UGH8_NEOTH</name>
<dbReference type="PANTHER" id="PTHR35091">
    <property type="entry name" value="FLAGELLAR PROTEIN FLIL"/>
    <property type="match status" value="1"/>
</dbReference>
<evidence type="ECO:0000256" key="4">
    <source>
        <dbReference type="ARBA" id="ARBA00022475"/>
    </source>
</evidence>
<organism evidence="11">
    <name type="scientific">Moorella thermoacetica Y72</name>
    <dbReference type="NCBI Taxonomy" id="1325331"/>
    <lineage>
        <taxon>Bacteria</taxon>
        <taxon>Bacillati</taxon>
        <taxon>Bacillota</taxon>
        <taxon>Clostridia</taxon>
        <taxon>Neomoorellales</taxon>
        <taxon>Neomoorellaceae</taxon>
        <taxon>Neomoorella</taxon>
    </lineage>
</organism>
<keyword evidence="7 10" id="KW-0283">Flagellar rotation</keyword>
<evidence type="ECO:0000256" key="3">
    <source>
        <dbReference type="ARBA" id="ARBA00008281"/>
    </source>
</evidence>
<dbReference type="GO" id="GO:0006935">
    <property type="term" value="P:chemotaxis"/>
    <property type="evidence" value="ECO:0007669"/>
    <property type="project" value="UniProtKB-KW"/>
</dbReference>
<evidence type="ECO:0000256" key="7">
    <source>
        <dbReference type="ARBA" id="ARBA00022779"/>
    </source>
</evidence>